<reference evidence="3 4" key="1">
    <citation type="journal article" date="2013" name="Curr. Biol.">
        <title>The Genome of the Foraminiferan Reticulomyxa filosa.</title>
        <authorList>
            <person name="Glockner G."/>
            <person name="Hulsmann N."/>
            <person name="Schleicher M."/>
            <person name="Noegel A.A."/>
            <person name="Eichinger L."/>
            <person name="Gallinger C."/>
            <person name="Pawlowski J."/>
            <person name="Sierra R."/>
            <person name="Euteneuer U."/>
            <person name="Pillet L."/>
            <person name="Moustafa A."/>
            <person name="Platzer M."/>
            <person name="Groth M."/>
            <person name="Szafranski K."/>
            <person name="Schliwa M."/>
        </authorList>
    </citation>
    <scope>NUCLEOTIDE SEQUENCE [LARGE SCALE GENOMIC DNA]</scope>
</reference>
<dbReference type="EMBL" id="ASPP01001164">
    <property type="protein sequence ID" value="ETO35933.1"/>
    <property type="molecule type" value="Genomic_DNA"/>
</dbReference>
<evidence type="ECO:0000313" key="3">
    <source>
        <dbReference type="EMBL" id="ETO35933.1"/>
    </source>
</evidence>
<dbReference type="Proteomes" id="UP000023152">
    <property type="component" value="Unassembled WGS sequence"/>
</dbReference>
<dbReference type="FunFam" id="3.30.70.270:FF:000003">
    <property type="entry name" value="Transposon Ty3-G Gag-Pol polyprotein"/>
    <property type="match status" value="1"/>
</dbReference>
<keyword evidence="4" id="KW-1185">Reference proteome</keyword>
<dbReference type="Pfam" id="PF00078">
    <property type="entry name" value="RVT_1"/>
    <property type="match status" value="1"/>
</dbReference>
<gene>
    <name evidence="3" type="ORF">RFI_01130</name>
</gene>
<evidence type="ECO:0000256" key="1">
    <source>
        <dbReference type="SAM" id="MobiDB-lite"/>
    </source>
</evidence>
<dbReference type="AlphaFoldDB" id="X6PCW4"/>
<evidence type="ECO:0000313" key="4">
    <source>
        <dbReference type="Proteomes" id="UP000023152"/>
    </source>
</evidence>
<accession>X6PCW4</accession>
<feature type="compositionally biased region" description="Basic and acidic residues" evidence="1">
    <location>
        <begin position="37"/>
        <end position="46"/>
    </location>
</feature>
<protein>
    <submittedName>
        <fullName evidence="3">Gap-Pol polyprotein-like protein</fullName>
    </submittedName>
</protein>
<proteinExistence type="predicted"/>
<dbReference type="InterPro" id="IPR043502">
    <property type="entry name" value="DNA/RNA_pol_sf"/>
</dbReference>
<name>X6PCW4_RETFI</name>
<dbReference type="InterPro" id="IPR000477">
    <property type="entry name" value="RT_dom"/>
</dbReference>
<dbReference type="CDD" id="cd01647">
    <property type="entry name" value="RT_LTR"/>
    <property type="match status" value="1"/>
</dbReference>
<feature type="compositionally biased region" description="Basic and acidic residues" evidence="1">
    <location>
        <begin position="1"/>
        <end position="12"/>
    </location>
</feature>
<dbReference type="OrthoDB" id="420169at2759"/>
<dbReference type="InterPro" id="IPR043128">
    <property type="entry name" value="Rev_trsase/Diguanyl_cyclase"/>
</dbReference>
<dbReference type="Gene3D" id="3.30.70.270">
    <property type="match status" value="1"/>
</dbReference>
<dbReference type="SUPFAM" id="SSF56672">
    <property type="entry name" value="DNA/RNA polymerases"/>
    <property type="match status" value="1"/>
</dbReference>
<evidence type="ECO:0000259" key="2">
    <source>
        <dbReference type="Pfam" id="PF00078"/>
    </source>
</evidence>
<feature type="region of interest" description="Disordered" evidence="1">
    <location>
        <begin position="1"/>
        <end position="60"/>
    </location>
</feature>
<comment type="caution">
    <text evidence="3">The sequence shown here is derived from an EMBL/GenBank/DDBJ whole genome shotgun (WGS) entry which is preliminary data.</text>
</comment>
<dbReference type="InterPro" id="IPR050951">
    <property type="entry name" value="Retrovirus_Pol_polyprotein"/>
</dbReference>
<sequence length="332" mass="38039">MLEHEKFDHVQSDEILEGQDLESIASSESIDDNDANIVKDKEKRNNEQSTPALEPHSDAEELQEKMKCNNVDLGTIIQSTSVESNANIDNNIEPQIKKLLQQLISKNQRLASKNSFDIGQIPNAEMKLKLKPGTKPIKHKPYPLNNMYQEEVKRQVNELKNIGARYVDHRKLNQATIRDEWPLPNINDIVKKLASKQVFSKLDLRSDICIMGFGFTNAPSTFQRIMASIFSDLEDVDVYIDDILLATDTNEKHLQILSDIFRHFDKYNLRLAMEKCEFFQKEIIFLGHVISSNGVLNVPKPKNKETIGTIVGIDTMDREIHSEYCCINNRID</sequence>
<organism evidence="3 4">
    <name type="scientific">Reticulomyxa filosa</name>
    <dbReference type="NCBI Taxonomy" id="46433"/>
    <lineage>
        <taxon>Eukaryota</taxon>
        <taxon>Sar</taxon>
        <taxon>Rhizaria</taxon>
        <taxon>Retaria</taxon>
        <taxon>Foraminifera</taxon>
        <taxon>Monothalamids</taxon>
        <taxon>Reticulomyxidae</taxon>
        <taxon>Reticulomyxa</taxon>
    </lineage>
</organism>
<feature type="domain" description="Reverse transcriptase" evidence="2">
    <location>
        <begin position="210"/>
        <end position="290"/>
    </location>
</feature>
<dbReference type="PANTHER" id="PTHR37984:SF5">
    <property type="entry name" value="PROTEIN NYNRIN-LIKE"/>
    <property type="match status" value="1"/>
</dbReference>
<dbReference type="PANTHER" id="PTHR37984">
    <property type="entry name" value="PROTEIN CBG26694"/>
    <property type="match status" value="1"/>
</dbReference>